<keyword evidence="1" id="KW-0328">Glycosyltransferase</keyword>
<dbReference type="Gene3D" id="2.115.10.20">
    <property type="entry name" value="Glycosyl hydrolase domain, family 43"/>
    <property type="match status" value="1"/>
</dbReference>
<keyword evidence="4" id="KW-0732">Signal</keyword>
<organism evidence="5 6">
    <name type="scientific">Candidatus Acidiferrum panamense</name>
    <dbReference type="NCBI Taxonomy" id="2741543"/>
    <lineage>
        <taxon>Bacteria</taxon>
        <taxon>Pseudomonadati</taxon>
        <taxon>Acidobacteriota</taxon>
        <taxon>Terriglobia</taxon>
        <taxon>Candidatus Acidiferrales</taxon>
        <taxon>Candidatus Acidiferrum</taxon>
    </lineage>
</organism>
<dbReference type="EMBL" id="JACDQQ010002396">
    <property type="protein sequence ID" value="MBA0088221.1"/>
    <property type="molecule type" value="Genomic_DNA"/>
</dbReference>
<name>A0A7V8NVP1_9BACT</name>
<protein>
    <submittedName>
        <fullName evidence="5">Family 43 glycosylhydrolase</fullName>
    </submittedName>
</protein>
<dbReference type="PANTHER" id="PTHR34106">
    <property type="entry name" value="GLYCOSIDASE"/>
    <property type="match status" value="1"/>
</dbReference>
<feature type="non-terminal residue" evidence="5">
    <location>
        <position position="306"/>
    </location>
</feature>
<dbReference type="InterPro" id="IPR023296">
    <property type="entry name" value="Glyco_hydro_beta-prop_sf"/>
</dbReference>
<dbReference type="Proteomes" id="UP000567293">
    <property type="component" value="Unassembled WGS sequence"/>
</dbReference>
<evidence type="ECO:0000256" key="4">
    <source>
        <dbReference type="SAM" id="SignalP"/>
    </source>
</evidence>
<comment type="similarity">
    <text evidence="3">Belongs to the glycosyl hydrolase 130 family.</text>
</comment>
<dbReference type="AlphaFoldDB" id="A0A7V8NVP1"/>
<dbReference type="GO" id="GO:0016757">
    <property type="term" value="F:glycosyltransferase activity"/>
    <property type="evidence" value="ECO:0007669"/>
    <property type="project" value="UniProtKB-KW"/>
</dbReference>
<gene>
    <name evidence="5" type="ORF">HRJ53_24815</name>
</gene>
<dbReference type="CDD" id="cd18610">
    <property type="entry name" value="GH130_BT3780-like"/>
    <property type="match status" value="1"/>
</dbReference>
<reference evidence="5" key="1">
    <citation type="submission" date="2020-06" db="EMBL/GenBank/DDBJ databases">
        <title>Legume-microbial interactions unlock mineral nutrients during tropical forest succession.</title>
        <authorList>
            <person name="Epihov D.Z."/>
        </authorList>
    </citation>
    <scope>NUCLEOTIDE SEQUENCE [LARGE SCALE GENOMIC DNA]</scope>
    <source>
        <strain evidence="5">Pan2503</strain>
    </source>
</reference>
<proteinExistence type="inferred from homology"/>
<keyword evidence="2" id="KW-0808">Transferase</keyword>
<feature type="signal peptide" evidence="4">
    <location>
        <begin position="1"/>
        <end position="18"/>
    </location>
</feature>
<accession>A0A7V8NVP1</accession>
<dbReference type="GO" id="GO:0016787">
    <property type="term" value="F:hydrolase activity"/>
    <property type="evidence" value="ECO:0007669"/>
    <property type="project" value="UniProtKB-KW"/>
</dbReference>
<feature type="chain" id="PRO_5031506072" evidence="4">
    <location>
        <begin position="19"/>
        <end position="306"/>
    </location>
</feature>
<evidence type="ECO:0000313" key="5">
    <source>
        <dbReference type="EMBL" id="MBA0088221.1"/>
    </source>
</evidence>
<dbReference type="PANTHER" id="PTHR34106:SF5">
    <property type="entry name" value="GLYCOSIDASE"/>
    <property type="match status" value="1"/>
</dbReference>
<evidence type="ECO:0000256" key="1">
    <source>
        <dbReference type="ARBA" id="ARBA00022676"/>
    </source>
</evidence>
<keyword evidence="6" id="KW-1185">Reference proteome</keyword>
<dbReference type="Pfam" id="PF04041">
    <property type="entry name" value="Glyco_hydro_130"/>
    <property type="match status" value="1"/>
</dbReference>
<dbReference type="SUPFAM" id="SSF75005">
    <property type="entry name" value="Arabinanase/levansucrase/invertase"/>
    <property type="match status" value="1"/>
</dbReference>
<comment type="caution">
    <text evidence="5">The sequence shown here is derived from an EMBL/GenBank/DDBJ whole genome shotgun (WGS) entry which is preliminary data.</text>
</comment>
<dbReference type="PIRSF" id="PIRSF016202">
    <property type="entry name" value="PH1107"/>
    <property type="match status" value="1"/>
</dbReference>
<evidence type="ECO:0000256" key="3">
    <source>
        <dbReference type="ARBA" id="ARBA00024356"/>
    </source>
</evidence>
<evidence type="ECO:0000313" key="6">
    <source>
        <dbReference type="Proteomes" id="UP000567293"/>
    </source>
</evidence>
<evidence type="ECO:0000256" key="2">
    <source>
        <dbReference type="ARBA" id="ARBA00022679"/>
    </source>
</evidence>
<dbReference type="InterPro" id="IPR007184">
    <property type="entry name" value="Mannoside_phosphorylase"/>
</dbReference>
<sequence length="306" mass="33956">MKPKLGVGLLLLASLSLAAETGNLPFGSWSRASPGPILSPQGLGWESAGTFNPAVVFHDGKFIMLYRAQDTAGTSRLGFAESTDGTHFTRRPEPVLAPEADYEKDGGVEDPRLQKFGDTYYLTYTGYNKKDAQLCLATSGDLIRWERKGVILPAYQGNWNKGWTKSGAIVPEKIGGKYWMYWLGTAADKSDQMGLSWSADLLHWTEATETPVLAKRPGKFDSRVVEPGPPPILTKEGIVLIYNGADDKLVYRAGAAIFDLHDPRKVTYRSDTPIFSPEKEWEEVGQVANVVFVEGMVRQKDRWLFY</sequence>